<evidence type="ECO:0000256" key="13">
    <source>
        <dbReference type="SAM" id="Phobius"/>
    </source>
</evidence>
<evidence type="ECO:0000256" key="7">
    <source>
        <dbReference type="ARBA" id="ARBA00022723"/>
    </source>
</evidence>
<dbReference type="InterPro" id="IPR051174">
    <property type="entry name" value="Cytochrome_c-type_ET"/>
</dbReference>
<evidence type="ECO:0000259" key="14">
    <source>
        <dbReference type="Pfam" id="PF03264"/>
    </source>
</evidence>
<evidence type="ECO:0000256" key="4">
    <source>
        <dbReference type="ARBA" id="ARBA00022475"/>
    </source>
</evidence>
<evidence type="ECO:0000256" key="3">
    <source>
        <dbReference type="ARBA" id="ARBA00022448"/>
    </source>
</evidence>
<keyword evidence="6 13" id="KW-0812">Transmembrane</keyword>
<reference evidence="15 16" key="1">
    <citation type="submission" date="2023-03" db="EMBL/GenBank/DDBJ databases">
        <title>Draft genome sequence of Thalassotalea insulae KCTC 62186T.</title>
        <authorList>
            <person name="Sawabe T."/>
        </authorList>
    </citation>
    <scope>NUCLEOTIDE SEQUENCE [LARGE SCALE GENOMIC DNA]</scope>
    <source>
        <strain evidence="15 16">KCTC 62186</strain>
    </source>
</reference>
<evidence type="ECO:0000256" key="11">
    <source>
        <dbReference type="ARBA" id="ARBA00023136"/>
    </source>
</evidence>
<dbReference type="InterPro" id="IPR036280">
    <property type="entry name" value="Multihaem_cyt_sf"/>
</dbReference>
<evidence type="ECO:0000313" key="16">
    <source>
        <dbReference type="Proteomes" id="UP001157186"/>
    </source>
</evidence>
<keyword evidence="11 13" id="KW-0472">Membrane</keyword>
<dbReference type="EMBL" id="BSST01000001">
    <property type="protein sequence ID" value="GLX79496.1"/>
    <property type="molecule type" value="Genomic_DNA"/>
</dbReference>
<dbReference type="InterPro" id="IPR038266">
    <property type="entry name" value="NapC/NirT_cytc_sf"/>
</dbReference>
<evidence type="ECO:0000256" key="2">
    <source>
        <dbReference type="ARBA" id="ARBA00007395"/>
    </source>
</evidence>
<keyword evidence="4" id="KW-1003">Cell membrane</keyword>
<evidence type="ECO:0000256" key="8">
    <source>
        <dbReference type="ARBA" id="ARBA00022982"/>
    </source>
</evidence>
<dbReference type="Gene3D" id="1.10.3820.10">
    <property type="entry name" value="Di-heme elbow motif domain"/>
    <property type="match status" value="1"/>
</dbReference>
<dbReference type="InterPro" id="IPR024717">
    <property type="entry name" value="NapC/NirT/NrfH"/>
</dbReference>
<feature type="domain" description="NapC/NirT cytochrome c N-terminal" evidence="14">
    <location>
        <begin position="24"/>
        <end position="186"/>
    </location>
</feature>
<dbReference type="Proteomes" id="UP001157186">
    <property type="component" value="Unassembled WGS sequence"/>
</dbReference>
<keyword evidence="7 12" id="KW-0479">Metal-binding</keyword>
<evidence type="ECO:0000313" key="15">
    <source>
        <dbReference type="EMBL" id="GLX79496.1"/>
    </source>
</evidence>
<evidence type="ECO:0000256" key="6">
    <source>
        <dbReference type="ARBA" id="ARBA00022692"/>
    </source>
</evidence>
<dbReference type="Pfam" id="PF03264">
    <property type="entry name" value="Cytochrom_NNT"/>
    <property type="match status" value="1"/>
</dbReference>
<evidence type="ECO:0000256" key="9">
    <source>
        <dbReference type="ARBA" id="ARBA00022989"/>
    </source>
</evidence>
<keyword evidence="8 12" id="KW-0249">Electron transport</keyword>
<comment type="subcellular location">
    <subcellularLocation>
        <location evidence="1">Cell membrane</location>
        <topology evidence="1">Single-pass membrane protein</topology>
    </subcellularLocation>
</comment>
<evidence type="ECO:0000256" key="1">
    <source>
        <dbReference type="ARBA" id="ARBA00004162"/>
    </source>
</evidence>
<dbReference type="InterPro" id="IPR005126">
    <property type="entry name" value="NapC/NirT_cyt_c_N"/>
</dbReference>
<organism evidence="15 16">
    <name type="scientific">Thalassotalea insulae</name>
    <dbReference type="NCBI Taxonomy" id="2056778"/>
    <lineage>
        <taxon>Bacteria</taxon>
        <taxon>Pseudomonadati</taxon>
        <taxon>Pseudomonadota</taxon>
        <taxon>Gammaproteobacteria</taxon>
        <taxon>Alteromonadales</taxon>
        <taxon>Colwelliaceae</taxon>
        <taxon>Thalassotalea</taxon>
    </lineage>
</organism>
<accession>A0ABQ6GU78</accession>
<proteinExistence type="inferred from homology"/>
<dbReference type="PIRSF" id="PIRSF000013">
    <property type="entry name" value="4_hem_cytochrm_NapC"/>
    <property type="match status" value="1"/>
</dbReference>
<name>A0ABQ6GU78_9GAMM</name>
<comment type="similarity">
    <text evidence="2">Belongs to the NapC/NirT/NrfH family.</text>
</comment>
<dbReference type="PANTHER" id="PTHR30333">
    <property type="entry name" value="CYTOCHROME C-TYPE PROTEIN"/>
    <property type="match status" value="1"/>
</dbReference>
<evidence type="ECO:0000256" key="10">
    <source>
        <dbReference type="ARBA" id="ARBA00023004"/>
    </source>
</evidence>
<evidence type="ECO:0000256" key="5">
    <source>
        <dbReference type="ARBA" id="ARBA00022617"/>
    </source>
</evidence>
<gene>
    <name evidence="15" type="primary">napC_1</name>
    <name evidence="15" type="ORF">tinsulaeT_28360</name>
</gene>
<keyword evidence="5 12" id="KW-0349">Heme</keyword>
<comment type="caution">
    <text evidence="15">The sequence shown here is derived from an EMBL/GenBank/DDBJ whole genome shotgun (WGS) entry which is preliminary data.</text>
</comment>
<keyword evidence="10 12" id="KW-0408">Iron</keyword>
<comment type="PTM">
    <text evidence="12">Binds 4 heme groups per subunit.</text>
</comment>
<evidence type="ECO:0000256" key="12">
    <source>
        <dbReference type="PIRNR" id="PIRNR000013"/>
    </source>
</evidence>
<sequence length="186" mass="21450">MKIWDKLWTPSKKWWSFGIPLGGFLAAILGLLAWGAFNWSLELTNTEQFCLSCHEMSQTVYQEYQQSIHYRNSAGVKASCPDCHVPRPWVHKTIRKIKATNELWHKIRGTINTPEKFAMHREAMAERVWAEMKANNSRECRNCHAFSAMDLAAQSKRAQKKHDPVRIAETKETCIDCHKGTAHNLP</sequence>
<feature type="transmembrane region" description="Helical" evidence="13">
    <location>
        <begin position="14"/>
        <end position="37"/>
    </location>
</feature>
<protein>
    <recommendedName>
        <fullName evidence="12">Cytochrome c-type protein</fullName>
    </recommendedName>
</protein>
<dbReference type="SUPFAM" id="SSF48695">
    <property type="entry name" value="Multiheme cytochromes"/>
    <property type="match status" value="1"/>
</dbReference>
<keyword evidence="3 12" id="KW-0813">Transport</keyword>
<dbReference type="RefSeq" id="WP_284245408.1">
    <property type="nucleotide sequence ID" value="NZ_BSST01000001.1"/>
</dbReference>
<keyword evidence="16" id="KW-1185">Reference proteome</keyword>
<dbReference type="PANTHER" id="PTHR30333:SF3">
    <property type="entry name" value="CYTOCHROME C-TYPE PROTEIN TORY"/>
    <property type="match status" value="1"/>
</dbReference>
<keyword evidence="9 13" id="KW-1133">Transmembrane helix</keyword>